<evidence type="ECO:0000313" key="3">
    <source>
        <dbReference type="Proteomes" id="UP000216984"/>
    </source>
</evidence>
<evidence type="ECO:0000313" key="4">
    <source>
        <dbReference type="Proteomes" id="UP000319142"/>
    </source>
</evidence>
<accession>A0A259VYA6</accession>
<organism evidence="2 4">
    <name type="scientific">Marinobacter vinifirmus</name>
    <dbReference type="NCBI Taxonomy" id="355591"/>
    <lineage>
        <taxon>Bacteria</taxon>
        <taxon>Pseudomonadati</taxon>
        <taxon>Pseudomonadota</taxon>
        <taxon>Gammaproteobacteria</taxon>
        <taxon>Pseudomonadales</taxon>
        <taxon>Marinobacteraceae</taxon>
        <taxon>Marinobacter</taxon>
    </lineage>
</organism>
<keyword evidence="3" id="KW-1185">Reference proteome</keyword>
<sequence length="317" mass="33856">MNVDIRVAVAGDELQKRLRLAAGLLQAHKIEGSLRPWDGTRCDCAIVAADDLYGERIQDYARRKQIPVLAITRANDRFDPDTATIGEHAPLNVYVRALLNLLKAEAEPAEPAQATAASVTSRTPGIIVLAQALSRPSSDLVMALDGVELGICPSTGTIRAASSEVMLQARQLLGQPGWQLREASGGALANGHSESLDIFMIRAGIHHGEALPMFPLEGSRMKCWPDLGAAPDLIEPLRVASLLAKGHRDLQKVAGLTGIEPVQASGILWGFQAAGLIVPDQQKMPSPHPKTASNDRLPAAGLFQKLAARFGLFQKAS</sequence>
<comment type="caution">
    <text evidence="2">The sequence shown here is derived from an EMBL/GenBank/DDBJ whole genome shotgun (WGS) entry which is preliminary data.</text>
</comment>
<evidence type="ECO:0000313" key="2">
    <source>
        <dbReference type="EMBL" id="TVT35760.1"/>
    </source>
</evidence>
<protein>
    <submittedName>
        <fullName evidence="2">Uncharacterized protein</fullName>
    </submittedName>
</protein>
<name>A0A259VYA6_9GAMM</name>
<dbReference type="Proteomes" id="UP000319142">
    <property type="component" value="Unassembled WGS sequence"/>
</dbReference>
<reference evidence="1 3" key="1">
    <citation type="submission" date="2017-06" db="EMBL/GenBank/DDBJ databases">
        <title>Draft genome sequence of the halophilic bacterium Marinobacter vinifirmus FB1.</title>
        <authorList>
            <person name="Stepanov V.G."/>
            <person name="Roberts D.J."/>
            <person name="Fox G.E."/>
        </authorList>
    </citation>
    <scope>NUCLEOTIDE SEQUENCE [LARGE SCALE GENOMIC DNA]</scope>
    <source>
        <strain evidence="1 3">FB1</strain>
    </source>
</reference>
<reference evidence="2 4" key="2">
    <citation type="submission" date="2019-07" db="EMBL/GenBank/DDBJ databases">
        <title>The pathways for chlorine oxyanion respiration interact through the shared metabolite chlorate.</title>
        <authorList>
            <person name="Barnum T.P."/>
            <person name="Cheng Y."/>
            <person name="Hill K.A."/>
            <person name="Lucas L.N."/>
            <person name="Carlson H.K."/>
            <person name="Coates J.D."/>
        </authorList>
    </citation>
    <scope>NUCLEOTIDE SEQUENCE [LARGE SCALE GENOMIC DNA]</scope>
    <source>
        <strain evidence="2">UCB</strain>
    </source>
</reference>
<proteinExistence type="predicted"/>
<dbReference type="Proteomes" id="UP000216984">
    <property type="component" value="Unassembled WGS sequence"/>
</dbReference>
<dbReference type="EMBL" id="NEFY01000011">
    <property type="protein sequence ID" value="OZC35351.1"/>
    <property type="molecule type" value="Genomic_DNA"/>
</dbReference>
<dbReference type="EMBL" id="VMRX01000003">
    <property type="protein sequence ID" value="TVT35760.1"/>
    <property type="molecule type" value="Genomic_DNA"/>
</dbReference>
<gene>
    <name evidence="1" type="ORF">B9Q17_06530</name>
    <name evidence="2" type="ORF">FHK81_02235</name>
</gene>
<dbReference type="AlphaFoldDB" id="A0A259VYA6"/>
<dbReference type="RefSeq" id="WP_022988732.1">
    <property type="nucleotide sequence ID" value="NZ_NEFY01000011.1"/>
</dbReference>
<evidence type="ECO:0000313" key="1">
    <source>
        <dbReference type="EMBL" id="OZC35351.1"/>
    </source>
</evidence>